<dbReference type="RefSeq" id="WP_136416385.1">
    <property type="nucleotide sequence ID" value="NZ_CP039396.1"/>
</dbReference>
<reference evidence="6" key="1">
    <citation type="submission" date="2019-02" db="EMBL/GenBank/DDBJ databases">
        <title>Isolation and identification of novel species under the genus Muribaculum.</title>
        <authorList>
            <person name="Miyake S."/>
            <person name="Ding Y."/>
            <person name="Low A."/>
            <person name="Soh M."/>
            <person name="Seedorf H."/>
        </authorList>
    </citation>
    <scope>NUCLEOTIDE SEQUENCE [LARGE SCALE GENOMIC DNA]</scope>
    <source>
        <strain evidence="6">H5</strain>
    </source>
</reference>
<dbReference type="PROSITE" id="PS50005">
    <property type="entry name" value="TPR"/>
    <property type="match status" value="6"/>
</dbReference>
<dbReference type="Pfam" id="PF00515">
    <property type="entry name" value="TPR_1"/>
    <property type="match status" value="1"/>
</dbReference>
<dbReference type="Proteomes" id="UP000297149">
    <property type="component" value="Chromosome"/>
</dbReference>
<feature type="repeat" description="TPR" evidence="3">
    <location>
        <begin position="95"/>
        <end position="128"/>
    </location>
</feature>
<sequence length="678" mass="76772">MSRLYQSAIVITLLFSTFISIRAQINTEQVLRIGANTHYFEDYILSIQYFNQVISVNPKLAKPYFYRAIAKLNLDDFAGAEEDATLAIERNPFIVDAYEVRGVARQNQGKNREAIEDYNKVLEMLPESRGVMFNKAMAQNEVKDREGALNTFESLLKKYPRFENGYLGRARIRLEEKDTVAAKADIEKALSINSSAINGYLMRADIAIHSGQDYKSALGDMDMAIKLQPENAGFYINRAYLRYMTDDIYGAFDDYEHALKLNPLNTLALFNRGLLRAEVHDTNKAIEDFSSVINLNPDDYKTLYNRSILLAEIGDFDSALADLNRVIEAYPDFAAAYFLRYDIKRRKGDMASAEKDYNKSLALAKTNVQVPADRQFAGNAGSSTDESAKNGRDNDERPQVTETQEQVKKRFSSLATISASATNENEIATIRGKVQDQDIRVELEPIFIVTYYTSPTEIKLNSEYIREVNELNATGLLRFILQVTNREASIKGPEADETHRSSINFYNSYIANHPPRAIDYFGRAMDLYTIEDYSNAISDLDKAIELTPDFALAYLLRAQIRYSMKGGMNRESRTLLTANETEEILHDIDNAIRLSPFMPVAYYNKGVILAETGRLDDAVKAFTKAIELKRDFGEAFYNRGFVYLTMGDKAKAFPDLSRSGELGIVPSYSLLKRMTSDH</sequence>
<dbReference type="Pfam" id="PF13432">
    <property type="entry name" value="TPR_16"/>
    <property type="match status" value="2"/>
</dbReference>
<dbReference type="PANTHER" id="PTHR44858">
    <property type="entry name" value="TETRATRICOPEPTIDE REPEAT PROTEIN 6"/>
    <property type="match status" value="1"/>
</dbReference>
<keyword evidence="6" id="KW-1185">Reference proteome</keyword>
<dbReference type="InterPro" id="IPR050498">
    <property type="entry name" value="Ycf3"/>
</dbReference>
<dbReference type="InterPro" id="IPR019734">
    <property type="entry name" value="TPR_rpt"/>
</dbReference>
<feature type="compositionally biased region" description="Basic and acidic residues" evidence="4">
    <location>
        <begin position="386"/>
        <end position="399"/>
    </location>
</feature>
<feature type="repeat" description="TPR" evidence="3">
    <location>
        <begin position="266"/>
        <end position="299"/>
    </location>
</feature>
<accession>A0A4P7W5B6</accession>
<dbReference type="SUPFAM" id="SSF48452">
    <property type="entry name" value="TPR-like"/>
    <property type="match status" value="3"/>
</dbReference>
<evidence type="ECO:0000313" key="6">
    <source>
        <dbReference type="Proteomes" id="UP000297149"/>
    </source>
</evidence>
<gene>
    <name evidence="5" type="ORF">E7747_12795</name>
</gene>
<dbReference type="PANTHER" id="PTHR44858:SF1">
    <property type="entry name" value="UDP-N-ACETYLGLUCOSAMINE--PEPTIDE N-ACETYLGLUCOSAMINYLTRANSFERASE SPINDLY-RELATED"/>
    <property type="match status" value="1"/>
</dbReference>
<dbReference type="InterPro" id="IPR011990">
    <property type="entry name" value="TPR-like_helical_dom_sf"/>
</dbReference>
<dbReference type="Pfam" id="PF13174">
    <property type="entry name" value="TPR_6"/>
    <property type="match status" value="1"/>
</dbReference>
<dbReference type="Gene3D" id="1.25.40.10">
    <property type="entry name" value="Tetratricopeptide repeat domain"/>
    <property type="match status" value="5"/>
</dbReference>
<name>A0A4P7W5B6_9BACT</name>
<organism evidence="5 6">
    <name type="scientific">Duncaniella dubosii</name>
    <dbReference type="NCBI Taxonomy" id="2518971"/>
    <lineage>
        <taxon>Bacteria</taxon>
        <taxon>Pseudomonadati</taxon>
        <taxon>Bacteroidota</taxon>
        <taxon>Bacteroidia</taxon>
        <taxon>Bacteroidales</taxon>
        <taxon>Muribaculaceae</taxon>
        <taxon>Duncaniella</taxon>
    </lineage>
</organism>
<feature type="repeat" description="TPR" evidence="3">
    <location>
        <begin position="517"/>
        <end position="550"/>
    </location>
</feature>
<evidence type="ECO:0000256" key="4">
    <source>
        <dbReference type="SAM" id="MobiDB-lite"/>
    </source>
</evidence>
<proteinExistence type="predicted"/>
<feature type="region of interest" description="Disordered" evidence="4">
    <location>
        <begin position="374"/>
        <end position="406"/>
    </location>
</feature>
<evidence type="ECO:0000256" key="2">
    <source>
        <dbReference type="ARBA" id="ARBA00022803"/>
    </source>
</evidence>
<dbReference type="PROSITE" id="PS50293">
    <property type="entry name" value="TPR_REGION"/>
    <property type="match status" value="1"/>
</dbReference>
<evidence type="ECO:0000256" key="1">
    <source>
        <dbReference type="ARBA" id="ARBA00022737"/>
    </source>
</evidence>
<dbReference type="SMART" id="SM00028">
    <property type="entry name" value="TPR"/>
    <property type="match status" value="13"/>
</dbReference>
<dbReference type="KEGG" id="ddb:E7747_12795"/>
<keyword evidence="2 3" id="KW-0802">TPR repeat</keyword>
<feature type="repeat" description="TPR" evidence="3">
    <location>
        <begin position="300"/>
        <end position="333"/>
    </location>
</feature>
<dbReference type="AlphaFoldDB" id="A0A4P7W5B6"/>
<keyword evidence="1" id="KW-0677">Repeat</keyword>
<evidence type="ECO:0000256" key="3">
    <source>
        <dbReference type="PROSITE-ProRule" id="PRU00339"/>
    </source>
</evidence>
<evidence type="ECO:0000313" key="5">
    <source>
        <dbReference type="EMBL" id="QCD43082.1"/>
    </source>
</evidence>
<feature type="repeat" description="TPR" evidence="3">
    <location>
        <begin position="599"/>
        <end position="632"/>
    </location>
</feature>
<feature type="repeat" description="TPR" evidence="3">
    <location>
        <begin position="232"/>
        <end position="265"/>
    </location>
</feature>
<protein>
    <submittedName>
        <fullName evidence="5">Tetratricopeptide repeat protein</fullName>
    </submittedName>
</protein>
<dbReference type="EMBL" id="CP039396">
    <property type="protein sequence ID" value="QCD43082.1"/>
    <property type="molecule type" value="Genomic_DNA"/>
</dbReference>